<gene>
    <name evidence="12" type="ORF">AWZ03_002455</name>
</gene>
<proteinExistence type="inferred from homology"/>
<feature type="compositionally biased region" description="Low complexity" evidence="9">
    <location>
        <begin position="303"/>
        <end position="315"/>
    </location>
</feature>
<dbReference type="GO" id="GO:0006325">
    <property type="term" value="P:chromatin organization"/>
    <property type="evidence" value="ECO:0007669"/>
    <property type="project" value="UniProtKB-KW"/>
</dbReference>
<dbReference type="InterPro" id="IPR001965">
    <property type="entry name" value="Znf_PHD"/>
</dbReference>
<keyword evidence="3" id="KW-0479">Metal-binding</keyword>
<dbReference type="InterPro" id="IPR011011">
    <property type="entry name" value="Znf_FYVE_PHD"/>
</dbReference>
<dbReference type="GO" id="GO:0005634">
    <property type="term" value="C:nucleus"/>
    <property type="evidence" value="ECO:0007669"/>
    <property type="project" value="UniProtKB-SubCell"/>
</dbReference>
<organism evidence="12 13">
    <name type="scientific">Drosophila navojoa</name>
    <name type="common">Fruit fly</name>
    <dbReference type="NCBI Taxonomy" id="7232"/>
    <lineage>
        <taxon>Eukaryota</taxon>
        <taxon>Metazoa</taxon>
        <taxon>Ecdysozoa</taxon>
        <taxon>Arthropoda</taxon>
        <taxon>Hexapoda</taxon>
        <taxon>Insecta</taxon>
        <taxon>Pterygota</taxon>
        <taxon>Neoptera</taxon>
        <taxon>Endopterygota</taxon>
        <taxon>Diptera</taxon>
        <taxon>Brachycera</taxon>
        <taxon>Muscomorpha</taxon>
        <taxon>Ephydroidea</taxon>
        <taxon>Drosophilidae</taxon>
        <taxon>Drosophila</taxon>
    </lineage>
</organism>
<dbReference type="AlphaFoldDB" id="A0A484BS94"/>
<evidence type="ECO:0000256" key="6">
    <source>
        <dbReference type="ARBA" id="ARBA00022833"/>
    </source>
</evidence>
<feature type="compositionally biased region" description="Low complexity" evidence="9">
    <location>
        <begin position="858"/>
        <end position="871"/>
    </location>
</feature>
<dbReference type="Gene3D" id="2.30.30.140">
    <property type="match status" value="1"/>
</dbReference>
<reference evidence="12 13" key="1">
    <citation type="journal article" date="2019" name="J. Hered.">
        <title>An Improved Genome Assembly for Drosophila navojoa, the Basal Species in the mojavensis Cluster.</title>
        <authorList>
            <person name="Vanderlinde T."/>
            <person name="Dupim E.G."/>
            <person name="Nazario-Yepiz N.O."/>
            <person name="Carvalho A.B."/>
        </authorList>
    </citation>
    <scope>NUCLEOTIDE SEQUENCE [LARGE SCALE GENOMIC DNA]</scope>
    <source>
        <strain evidence="12">Navoj_Jal97</strain>
        <tissue evidence="12">Whole organism</tissue>
    </source>
</reference>
<dbReference type="OMA" id="MRGTIYQ"/>
<keyword evidence="6" id="KW-0862">Zinc</keyword>
<dbReference type="CDD" id="cd15503">
    <property type="entry name" value="PHD2_MTF2_PHF19_like"/>
    <property type="match status" value="1"/>
</dbReference>
<name>A0A484BS94_DRONA</name>
<dbReference type="Gene3D" id="3.30.40.10">
    <property type="entry name" value="Zinc/RING finger domain, C3HC4 (zinc finger)"/>
    <property type="match status" value="1"/>
</dbReference>
<evidence type="ECO:0000313" key="13">
    <source>
        <dbReference type="Proteomes" id="UP000295192"/>
    </source>
</evidence>
<feature type="domain" description="Zinc finger PHD-type" evidence="10">
    <location>
        <begin position="438"/>
        <end position="480"/>
    </location>
</feature>
<dbReference type="EMBL" id="LSRL02000011">
    <property type="protein sequence ID" value="TDG51092.1"/>
    <property type="molecule type" value="Genomic_DNA"/>
</dbReference>
<evidence type="ECO:0000256" key="5">
    <source>
        <dbReference type="ARBA" id="ARBA00022771"/>
    </source>
</evidence>
<keyword evidence="8" id="KW-0539">Nucleus</keyword>
<evidence type="ECO:0000256" key="2">
    <source>
        <dbReference type="ARBA" id="ARBA00008084"/>
    </source>
</evidence>
<dbReference type="OrthoDB" id="10033786at2759"/>
<dbReference type="KEGG" id="dnv:108655057"/>
<dbReference type="PROSITE" id="PS01359">
    <property type="entry name" value="ZF_PHD_1"/>
    <property type="match status" value="1"/>
</dbReference>
<feature type="domain" description="Zinc finger PHD-type" evidence="10">
    <location>
        <begin position="522"/>
        <end position="572"/>
    </location>
</feature>
<dbReference type="InterPro" id="IPR019786">
    <property type="entry name" value="Zinc_finger_PHD-type_CS"/>
</dbReference>
<feature type="region of interest" description="Disordered" evidence="9">
    <location>
        <begin position="287"/>
        <end position="315"/>
    </location>
</feature>
<dbReference type="GO" id="GO:0008270">
    <property type="term" value="F:zinc ion binding"/>
    <property type="evidence" value="ECO:0007669"/>
    <property type="project" value="UniProtKB-KW"/>
</dbReference>
<protein>
    <recommendedName>
        <fullName evidence="14">PHD-type domain-containing protein</fullName>
    </recommendedName>
</protein>
<evidence type="ECO:0000259" key="10">
    <source>
        <dbReference type="SMART" id="SM00249"/>
    </source>
</evidence>
<feature type="region of interest" description="Disordered" evidence="9">
    <location>
        <begin position="999"/>
        <end position="1060"/>
    </location>
</feature>
<dbReference type="SMART" id="SM00249">
    <property type="entry name" value="PHD"/>
    <property type="match status" value="2"/>
</dbReference>
<comment type="caution">
    <text evidence="12">The sequence shown here is derived from an EMBL/GenBank/DDBJ whole genome shotgun (WGS) entry which is preliminary data.</text>
</comment>
<sequence length="1121" mass="122999">MMNNHFHLQAHDHGSASSNVAPQFAGAVAAPTTTYSYLAQPSAAVPSPQQWLTYQILPPPPPTLATNTVGQLPPTLGGPKRYYTNATTTTAAATHPNSIQITNNYAQQTQPQSGSFKTNNINNIRIISTAPNVYSLNKTADQLNQLYATPTSSTAVTPATELYAPVGAYYAAPPNLQPKLQPPPLVPVSNNNNTNHNNNNNVALSNVTNSAAPSSTVVLDRINICINNHYTEPNLCQPSPIIPAIQHKAVMPIIDSSTADSSCSSSSSCSTGRSSSAATSAAVIVIDEPDSTTTTPHTPPTTPETLSSPIKSPGSSNSCVLLPTTVLKQSFTTVTQSIEEEAVEISAAAAAPPTPPTPPPPAALAHSPPPITYALQEDVFIKCNDGRFYLGTIIAQSDDQYLVRFDDKSEQWCEVEKLRKLGNEPSTGGTAASQNGPMCVACKRAQHEDVVEICERCGRGYHRGCTTEIASGVWCCKRCAKPMKMQPALETNKPPGICRQLPYHADKLSWDEKHRVNEEQIYCYCGKPGKFDHNMLQCCKCKNWFHTQCMQNFKRKLLRGDIFFVFCCTVCNNGVEFIRRLQIDWVDMLHITLYNLRKHQHQKYHHLLKDIWPFILEQRHQLPICEEWRQLPETTLMERIKQTLKEYSDRFICGREFKRAPAYYALRHSGPPLTPRVFLQPDDVLCDELLVNKFKLLLMPEEGLETSQGQSNAVKESANTKTSVAKDVYEFHTDDDEEEAVEAEAEVDTSEDEIPIKQIIEKVKKQNKQQQQQKEQPVTSNEDLQINKSGKRTPDLADDNANDGDPSKMQQMGPAPPQLDSTANNNGISNSNGNSRKRKAFRLSKRYDNSRHCDLSSDENSSSSRGTSSLDLIIPPPANFLGRNNPFLMATPKKSTQQRVGAGAAGVAGIINSIFKLKNVKQLSSSELAKATAAAQQPRMVRTIKRRLSAKDITIGPNQEVRRRRTRRLTTAIEVINTTTINPIPSHYFPIYAKDLQPPAPLLPPEKPSHGRLLRQRPQKSRCGTPTDSRRNSTSSTVTNGSSSTSSGGGGAPGANGHSMLDLKQSVNRYFGGAMNRIDAGESFAIRAKRRMSDGQVQYLVEWGSDSATAAAAAVALTNGI</sequence>
<evidence type="ECO:0000256" key="7">
    <source>
        <dbReference type="ARBA" id="ARBA00022853"/>
    </source>
</evidence>
<dbReference type="InterPro" id="IPR002999">
    <property type="entry name" value="Tudor"/>
</dbReference>
<evidence type="ECO:0000256" key="8">
    <source>
        <dbReference type="ARBA" id="ARBA00023242"/>
    </source>
</evidence>
<feature type="domain" description="Tudor" evidence="11">
    <location>
        <begin position="371"/>
        <end position="426"/>
    </location>
</feature>
<dbReference type="InterPro" id="IPR013083">
    <property type="entry name" value="Znf_RING/FYVE/PHD"/>
</dbReference>
<feature type="compositionally biased region" description="Low complexity" evidence="9">
    <location>
        <begin position="768"/>
        <end position="778"/>
    </location>
</feature>
<feature type="compositionally biased region" description="Low complexity" evidence="9">
    <location>
        <begin position="824"/>
        <end position="834"/>
    </location>
</feature>
<feature type="compositionally biased region" description="Low complexity" evidence="9">
    <location>
        <begin position="1032"/>
        <end position="1046"/>
    </location>
</feature>
<dbReference type="STRING" id="7232.A0A484BS94"/>
<evidence type="ECO:0000256" key="9">
    <source>
        <dbReference type="SAM" id="MobiDB-lite"/>
    </source>
</evidence>
<keyword evidence="7" id="KW-0156">Chromatin regulator</keyword>
<evidence type="ECO:0000313" key="12">
    <source>
        <dbReference type="EMBL" id="TDG51092.1"/>
    </source>
</evidence>
<keyword evidence="13" id="KW-1185">Reference proteome</keyword>
<dbReference type="InterPro" id="IPR025894">
    <property type="entry name" value="Mtf2_C_dom"/>
</dbReference>
<evidence type="ECO:0000256" key="3">
    <source>
        <dbReference type="ARBA" id="ARBA00022723"/>
    </source>
</evidence>
<keyword evidence="4" id="KW-0677">Repeat</keyword>
<evidence type="ECO:0000259" key="11">
    <source>
        <dbReference type="SMART" id="SM00333"/>
    </source>
</evidence>
<dbReference type="SMART" id="SM00333">
    <property type="entry name" value="TUDOR"/>
    <property type="match status" value="1"/>
</dbReference>
<feature type="compositionally biased region" description="Basic residues" evidence="9">
    <location>
        <begin position="835"/>
        <end position="844"/>
    </location>
</feature>
<feature type="compositionally biased region" description="Acidic residues" evidence="9">
    <location>
        <begin position="733"/>
        <end position="753"/>
    </location>
</feature>
<dbReference type="Proteomes" id="UP000295192">
    <property type="component" value="Unassembled WGS sequence"/>
</dbReference>
<comment type="similarity">
    <text evidence="2">Belongs to the Polycomblike family.</text>
</comment>
<feature type="compositionally biased region" description="Basic residues" evidence="9">
    <location>
        <begin position="1010"/>
        <end position="1020"/>
    </location>
</feature>
<feature type="compositionally biased region" description="Polar residues" evidence="9">
    <location>
        <begin position="779"/>
        <end position="788"/>
    </location>
</feature>
<evidence type="ECO:0000256" key="4">
    <source>
        <dbReference type="ARBA" id="ARBA00022737"/>
    </source>
</evidence>
<accession>A0A484BS94</accession>
<comment type="subcellular location">
    <subcellularLocation>
        <location evidence="1">Nucleus</location>
    </subcellularLocation>
</comment>
<dbReference type="SUPFAM" id="SSF57903">
    <property type="entry name" value="FYVE/PHD zinc finger"/>
    <property type="match status" value="2"/>
</dbReference>
<feature type="compositionally biased region" description="Basic and acidic residues" evidence="9">
    <location>
        <begin position="845"/>
        <end position="855"/>
    </location>
</feature>
<evidence type="ECO:0000256" key="1">
    <source>
        <dbReference type="ARBA" id="ARBA00004123"/>
    </source>
</evidence>
<keyword evidence="5" id="KW-0863">Zinc-finger</keyword>
<evidence type="ECO:0008006" key="14">
    <source>
        <dbReference type="Google" id="ProtNLM"/>
    </source>
</evidence>
<dbReference type="Gene3D" id="3.90.980.20">
    <property type="match status" value="1"/>
</dbReference>
<feature type="region of interest" description="Disordered" evidence="9">
    <location>
        <begin position="733"/>
        <end position="871"/>
    </location>
</feature>
<dbReference type="Pfam" id="PF14061">
    <property type="entry name" value="Mtf2_C"/>
    <property type="match status" value="1"/>
</dbReference>